<name>F6TC72_CIOIN</name>
<dbReference type="GeneID" id="100176846"/>
<dbReference type="Pfam" id="PF15123">
    <property type="entry name" value="DUF4562"/>
    <property type="match status" value="1"/>
</dbReference>
<proteinExistence type="predicted"/>
<dbReference type="AlphaFoldDB" id="F6TC72"/>
<dbReference type="GeneTree" id="ENSGT00390000012736"/>
<dbReference type="EMBL" id="EAAA01001414">
    <property type="status" value="NOT_ANNOTATED_CDS"/>
    <property type="molecule type" value="Genomic_DNA"/>
</dbReference>
<dbReference type="OrthoDB" id="6140842at2759"/>
<reference evidence="2" key="4">
    <citation type="submission" date="2025-09" db="UniProtKB">
        <authorList>
            <consortium name="Ensembl"/>
        </authorList>
    </citation>
    <scope>IDENTIFICATION</scope>
</reference>
<dbReference type="HOGENOM" id="CLU_1371771_0_0_1"/>
<organism evidence="2 3">
    <name type="scientific">Ciona intestinalis</name>
    <name type="common">Transparent sea squirt</name>
    <name type="synonym">Ascidia intestinalis</name>
    <dbReference type="NCBI Taxonomy" id="7719"/>
    <lineage>
        <taxon>Eukaryota</taxon>
        <taxon>Metazoa</taxon>
        <taxon>Chordata</taxon>
        <taxon>Tunicata</taxon>
        <taxon>Ascidiacea</taxon>
        <taxon>Phlebobranchia</taxon>
        <taxon>Cionidae</taxon>
        <taxon>Ciona</taxon>
    </lineage>
</organism>
<dbReference type="OMA" id="WPPGINA"/>
<feature type="region of interest" description="Disordered" evidence="1">
    <location>
        <begin position="119"/>
        <end position="153"/>
    </location>
</feature>
<dbReference type="Proteomes" id="UP000008144">
    <property type="component" value="Chromosome 2"/>
</dbReference>
<keyword evidence="3" id="KW-1185">Reference proteome</keyword>
<dbReference type="RefSeq" id="XP_002121517.1">
    <property type="nucleotide sequence ID" value="XM_002121481.4"/>
</dbReference>
<protein>
    <submittedName>
        <fullName evidence="2">Uncharacterized protein</fullName>
    </submittedName>
</protein>
<evidence type="ECO:0000256" key="1">
    <source>
        <dbReference type="SAM" id="MobiDB-lite"/>
    </source>
</evidence>
<feature type="region of interest" description="Disordered" evidence="1">
    <location>
        <begin position="169"/>
        <end position="199"/>
    </location>
</feature>
<reference evidence="2" key="2">
    <citation type="journal article" date="2008" name="Genome Biol.">
        <title>Improved genome assembly and evidence-based global gene model set for the chordate Ciona intestinalis: new insight into intron and operon populations.</title>
        <authorList>
            <person name="Satou Y."/>
            <person name="Mineta K."/>
            <person name="Ogasawara M."/>
            <person name="Sasakura Y."/>
            <person name="Shoguchi E."/>
            <person name="Ueno K."/>
            <person name="Yamada L."/>
            <person name="Matsumoto J."/>
            <person name="Wasserscheid J."/>
            <person name="Dewar K."/>
            <person name="Wiley G.B."/>
            <person name="Macmil S.L."/>
            <person name="Roe B.A."/>
            <person name="Zeller R.W."/>
            <person name="Hastings K.E."/>
            <person name="Lemaire P."/>
            <person name="Lindquist E."/>
            <person name="Endo T."/>
            <person name="Hotta K."/>
            <person name="Inaba K."/>
        </authorList>
    </citation>
    <scope>NUCLEOTIDE SEQUENCE [LARGE SCALE GENOMIC DNA]</scope>
    <source>
        <strain evidence="2">wild type</strain>
    </source>
</reference>
<evidence type="ECO:0000313" key="3">
    <source>
        <dbReference type="Proteomes" id="UP000008144"/>
    </source>
</evidence>
<evidence type="ECO:0000313" key="2">
    <source>
        <dbReference type="Ensembl" id="ENSCINP00000022011.2"/>
    </source>
</evidence>
<reference evidence="2" key="3">
    <citation type="submission" date="2025-08" db="UniProtKB">
        <authorList>
            <consortium name="Ensembl"/>
        </authorList>
    </citation>
    <scope>IDENTIFICATION</scope>
</reference>
<dbReference type="InParanoid" id="F6TC72"/>
<feature type="compositionally biased region" description="Polar residues" evidence="1">
    <location>
        <begin position="129"/>
        <end position="141"/>
    </location>
</feature>
<dbReference type="PANTHER" id="PTHR34833:SF1">
    <property type="entry name" value="GENE, 17359-RELATED"/>
    <property type="match status" value="1"/>
</dbReference>
<dbReference type="PANTHER" id="PTHR34833">
    <property type="entry name" value="GENE, 17359-RELATED"/>
    <property type="match status" value="1"/>
</dbReference>
<dbReference type="InterPro" id="IPR027814">
    <property type="entry name" value="DUF4562"/>
</dbReference>
<reference evidence="3" key="1">
    <citation type="journal article" date="2002" name="Science">
        <title>The draft genome of Ciona intestinalis: insights into chordate and vertebrate origins.</title>
        <authorList>
            <person name="Dehal P."/>
            <person name="Satou Y."/>
            <person name="Campbell R.K."/>
            <person name="Chapman J."/>
            <person name="Degnan B."/>
            <person name="De Tomaso A."/>
            <person name="Davidson B."/>
            <person name="Di Gregorio A."/>
            <person name="Gelpke M."/>
            <person name="Goodstein D.M."/>
            <person name="Harafuji N."/>
            <person name="Hastings K.E."/>
            <person name="Ho I."/>
            <person name="Hotta K."/>
            <person name="Huang W."/>
            <person name="Kawashima T."/>
            <person name="Lemaire P."/>
            <person name="Martinez D."/>
            <person name="Meinertzhagen I.A."/>
            <person name="Necula S."/>
            <person name="Nonaka M."/>
            <person name="Putnam N."/>
            <person name="Rash S."/>
            <person name="Saiga H."/>
            <person name="Satake M."/>
            <person name="Terry A."/>
            <person name="Yamada L."/>
            <person name="Wang H.G."/>
            <person name="Awazu S."/>
            <person name="Azumi K."/>
            <person name="Boore J."/>
            <person name="Branno M."/>
            <person name="Chin-Bow S."/>
            <person name="DeSantis R."/>
            <person name="Doyle S."/>
            <person name="Francino P."/>
            <person name="Keys D.N."/>
            <person name="Haga S."/>
            <person name="Hayashi H."/>
            <person name="Hino K."/>
            <person name="Imai K.S."/>
            <person name="Inaba K."/>
            <person name="Kano S."/>
            <person name="Kobayashi K."/>
            <person name="Kobayashi M."/>
            <person name="Lee B.I."/>
            <person name="Makabe K.W."/>
            <person name="Manohar C."/>
            <person name="Matassi G."/>
            <person name="Medina M."/>
            <person name="Mochizuki Y."/>
            <person name="Mount S."/>
            <person name="Morishita T."/>
            <person name="Miura S."/>
            <person name="Nakayama A."/>
            <person name="Nishizaka S."/>
            <person name="Nomoto H."/>
            <person name="Ohta F."/>
            <person name="Oishi K."/>
            <person name="Rigoutsos I."/>
            <person name="Sano M."/>
            <person name="Sasaki A."/>
            <person name="Sasakura Y."/>
            <person name="Shoguchi E."/>
            <person name="Shin-i T."/>
            <person name="Spagnuolo A."/>
            <person name="Stainier D."/>
            <person name="Suzuki M.M."/>
            <person name="Tassy O."/>
            <person name="Takatori N."/>
            <person name="Tokuoka M."/>
            <person name="Yagi K."/>
            <person name="Yoshizaki F."/>
            <person name="Wada S."/>
            <person name="Zhang C."/>
            <person name="Hyatt P.D."/>
            <person name="Larimer F."/>
            <person name="Detter C."/>
            <person name="Doggett N."/>
            <person name="Glavina T."/>
            <person name="Hawkins T."/>
            <person name="Richardson P."/>
            <person name="Lucas S."/>
            <person name="Kohara Y."/>
            <person name="Levine M."/>
            <person name="Satoh N."/>
            <person name="Rokhsar D.S."/>
        </authorList>
    </citation>
    <scope>NUCLEOTIDE SEQUENCE [LARGE SCALE GENOMIC DNA]</scope>
</reference>
<feature type="compositionally biased region" description="Basic and acidic residues" evidence="1">
    <location>
        <begin position="169"/>
        <end position="183"/>
    </location>
</feature>
<accession>A0A1W2W6F0</accession>
<sequence>MNTNLRLTRRESGAFDPITKRYLWPPGINATGRRMLFTGPDGITDQRVTVEEDNRYVGIGTMSPEGTSELAYLYRPDWRNSPAVLPKHKRVGEIGWGIPKYSDRSYLYTGRQIKRGEFRQSAEDRHTHLYQNPWTPKPQYNKTKRPRTAPVGSARCLGLNDEYLLETNFRRELESRETGDRSSSDTSSSSRSQVGHYDS</sequence>
<dbReference type="Ensembl" id="ENSCINT00000022257.2">
    <property type="protein sequence ID" value="ENSCINP00000022011.2"/>
    <property type="gene ID" value="ENSCING00000011548.2"/>
</dbReference>
<dbReference type="KEGG" id="cin:100176846"/>
<gene>
    <name evidence="2" type="primary">LOC100176846</name>
</gene>
<accession>F6TC72</accession>